<gene>
    <name evidence="2" type="ORF">FHR24_001969</name>
</gene>
<dbReference type="Pfam" id="PF19589">
    <property type="entry name" value="DUF6095"/>
    <property type="match status" value="1"/>
</dbReference>
<proteinExistence type="predicted"/>
<keyword evidence="1" id="KW-1133">Transmembrane helix</keyword>
<accession>A0ABX0UD84</accession>
<comment type="caution">
    <text evidence="2">The sequence shown here is derived from an EMBL/GenBank/DDBJ whole genome shotgun (WGS) entry which is preliminary data.</text>
</comment>
<reference evidence="2 3" key="1">
    <citation type="submission" date="2020-03" db="EMBL/GenBank/DDBJ databases">
        <title>Genomic Encyclopedia of Type Strains, Phase IV (KMG-IV): sequencing the most valuable type-strain genomes for metagenomic binning, comparative biology and taxonomic classification.</title>
        <authorList>
            <person name="Goeker M."/>
        </authorList>
    </citation>
    <scope>NUCLEOTIDE SEQUENCE [LARGE SCALE GENOMIC DNA]</scope>
    <source>
        <strain evidence="2 3">DSM 101599</strain>
    </source>
</reference>
<evidence type="ECO:0000313" key="2">
    <source>
        <dbReference type="EMBL" id="NIJ45501.1"/>
    </source>
</evidence>
<keyword evidence="3" id="KW-1185">Reference proteome</keyword>
<dbReference type="RefSeq" id="WP_167187655.1">
    <property type="nucleotide sequence ID" value="NZ_JAASQL010000002.1"/>
</dbReference>
<name>A0ABX0UD84_9FLAO</name>
<keyword evidence="1" id="KW-0812">Transmembrane</keyword>
<organism evidence="2 3">
    <name type="scientific">Wenyingzhuangia heitensis</name>
    <dbReference type="NCBI Taxonomy" id="1487859"/>
    <lineage>
        <taxon>Bacteria</taxon>
        <taxon>Pseudomonadati</taxon>
        <taxon>Bacteroidota</taxon>
        <taxon>Flavobacteriia</taxon>
        <taxon>Flavobacteriales</taxon>
        <taxon>Flavobacteriaceae</taxon>
        <taxon>Wenyingzhuangia</taxon>
    </lineage>
</organism>
<protein>
    <submittedName>
        <fullName evidence="2">Uncharacterized protein</fullName>
    </submittedName>
</protein>
<evidence type="ECO:0000256" key="1">
    <source>
        <dbReference type="SAM" id="Phobius"/>
    </source>
</evidence>
<dbReference type="InterPro" id="IPR046077">
    <property type="entry name" value="DUF6095"/>
</dbReference>
<sequence length="75" mass="8398">MENQDPKKNLRKGINLMGITLTMLIFSPLVINIGFKAQQKGDINFILYIGIALAIGTIILFALGIRSLLKHLFRD</sequence>
<keyword evidence="1" id="KW-0472">Membrane</keyword>
<dbReference type="Proteomes" id="UP000745859">
    <property type="component" value="Unassembled WGS sequence"/>
</dbReference>
<dbReference type="EMBL" id="JAASQL010000002">
    <property type="protein sequence ID" value="NIJ45501.1"/>
    <property type="molecule type" value="Genomic_DNA"/>
</dbReference>
<evidence type="ECO:0000313" key="3">
    <source>
        <dbReference type="Proteomes" id="UP000745859"/>
    </source>
</evidence>
<feature type="transmembrane region" description="Helical" evidence="1">
    <location>
        <begin position="12"/>
        <end position="33"/>
    </location>
</feature>
<feature type="transmembrane region" description="Helical" evidence="1">
    <location>
        <begin position="45"/>
        <end position="69"/>
    </location>
</feature>